<organism evidence="6 7">
    <name type="scientific">Polypedilum vanderplanki</name>
    <name type="common">Sleeping chironomid midge</name>
    <dbReference type="NCBI Taxonomy" id="319348"/>
    <lineage>
        <taxon>Eukaryota</taxon>
        <taxon>Metazoa</taxon>
        <taxon>Ecdysozoa</taxon>
        <taxon>Arthropoda</taxon>
        <taxon>Hexapoda</taxon>
        <taxon>Insecta</taxon>
        <taxon>Pterygota</taxon>
        <taxon>Neoptera</taxon>
        <taxon>Endopterygota</taxon>
        <taxon>Diptera</taxon>
        <taxon>Nematocera</taxon>
        <taxon>Chironomoidea</taxon>
        <taxon>Chironomidae</taxon>
        <taxon>Chironominae</taxon>
        <taxon>Polypedilum</taxon>
        <taxon>Polypedilum</taxon>
    </lineage>
</organism>
<comment type="caution">
    <text evidence="6">The sequence shown here is derived from an EMBL/GenBank/DDBJ whole genome shotgun (WGS) entry which is preliminary data.</text>
</comment>
<dbReference type="AlphaFoldDB" id="A0A9J6BS57"/>
<dbReference type="SUPFAM" id="SSF54695">
    <property type="entry name" value="POZ domain"/>
    <property type="match status" value="1"/>
</dbReference>
<comment type="function">
    <text evidence="4">Probable substrate-specific adapter of an E3 ubiquitin-protein ligase complex which mediates the ubiquitination and subsequent proteasomal degradation of target proteins. May have a role in synapse differentiation and growth.</text>
</comment>
<keyword evidence="2" id="KW-0880">Kelch repeat</keyword>
<evidence type="ECO:0000256" key="4">
    <source>
        <dbReference type="ARBA" id="ARBA00043912"/>
    </source>
</evidence>
<keyword evidence="3" id="KW-0677">Repeat</keyword>
<dbReference type="Pfam" id="PF01344">
    <property type="entry name" value="Kelch_1"/>
    <property type="match status" value="1"/>
</dbReference>
<evidence type="ECO:0000256" key="2">
    <source>
        <dbReference type="ARBA" id="ARBA00022441"/>
    </source>
</evidence>
<proteinExistence type="predicted"/>
<accession>A0A9J6BS57</accession>
<feature type="domain" description="BTB" evidence="5">
    <location>
        <begin position="51"/>
        <end position="112"/>
    </location>
</feature>
<evidence type="ECO:0000313" key="6">
    <source>
        <dbReference type="EMBL" id="KAG5672663.1"/>
    </source>
</evidence>
<dbReference type="FunFam" id="1.25.40.420:FF:000001">
    <property type="entry name" value="Kelch-like family member 12"/>
    <property type="match status" value="1"/>
</dbReference>
<keyword evidence="7" id="KW-1185">Reference proteome</keyword>
<dbReference type="InterPro" id="IPR017096">
    <property type="entry name" value="BTB-kelch_protein"/>
</dbReference>
<evidence type="ECO:0000256" key="3">
    <source>
        <dbReference type="ARBA" id="ARBA00022737"/>
    </source>
</evidence>
<sequence length="661" mass="75232">MALVPNSELQLFSAFNVQNEDDEFEIPLPRPCMSYDAMANLYEMRDNNQLCDSAIRLEDGSLFKVHGALFCGCSSYFKALFTSPLNQSEIGNEFFIAGVSKQVMENIIKYVYLRDCSFLNDSNVYEIYVISDYFGINGLMKVCVDFIITLISPKNCIALWLFARFRSMSRLSEKTWNFILGEFTQVAAVSEEILQLEVDDLFTIINDEVLNVKDESVVWELVLKWIEVDSSKRLDHLPKLMRGVRLGLMSNTYFMEKVKAHKYVENNTEIRPIVIETLKFLCDLETLSTSSKEILTPSIAIPRLPHEIIFAIGGWSEGAPQACIETYDTRADRWVVVDKNFEDPLGARSYHGTAVIGTKLYFIGGFNGNDYFNTCRQFDAVKKTWKEIAPMHHKRCYVSVAVVDGYIYAMGGYDGNSRQSSVERYCIKTNQWTLITPMYYKRSDADACSLNGKIYITGGFNGHECLDSAEVYDPKTNSWTFLPSMNSRRSGVSCVAFKSNIYVIGGFNGLIRMNTGEKYDIIQKTWTPICEMHNPRSNFGLEVIDEMIMAVGGFNGQVTISECECYLPESNEWLIASSMSMIRSALTASVVKGLPNVRDYVHQNRHKLIEQKRIQIPGYDSIMSFNFDISDENSESIVSIQLANRDFDEIESENEEDLEDL</sequence>
<gene>
    <name evidence="6" type="ORF">PVAND_002774</name>
</gene>
<protein>
    <recommendedName>
        <fullName evidence="1">Kelch-like protein diablo</fullName>
    </recommendedName>
</protein>
<dbReference type="PIRSF" id="PIRSF037037">
    <property type="entry name" value="Kelch-like_protein_gigaxonin"/>
    <property type="match status" value="1"/>
</dbReference>
<dbReference type="InterPro" id="IPR011333">
    <property type="entry name" value="SKP1/BTB/POZ_sf"/>
</dbReference>
<dbReference type="EMBL" id="JADBJN010000003">
    <property type="protein sequence ID" value="KAG5672663.1"/>
    <property type="molecule type" value="Genomic_DNA"/>
</dbReference>
<dbReference type="InterPro" id="IPR011705">
    <property type="entry name" value="BACK"/>
</dbReference>
<dbReference type="SUPFAM" id="SSF117281">
    <property type="entry name" value="Kelch motif"/>
    <property type="match status" value="1"/>
</dbReference>
<dbReference type="SMART" id="SM00225">
    <property type="entry name" value="BTB"/>
    <property type="match status" value="1"/>
</dbReference>
<evidence type="ECO:0000259" key="5">
    <source>
        <dbReference type="PROSITE" id="PS50097"/>
    </source>
</evidence>
<dbReference type="Pfam" id="PF00651">
    <property type="entry name" value="BTB"/>
    <property type="match status" value="1"/>
</dbReference>
<dbReference type="SMART" id="SM00875">
    <property type="entry name" value="BACK"/>
    <property type="match status" value="1"/>
</dbReference>
<reference evidence="6" key="1">
    <citation type="submission" date="2021-03" db="EMBL/GenBank/DDBJ databases">
        <title>Chromosome level genome of the anhydrobiotic midge Polypedilum vanderplanki.</title>
        <authorList>
            <person name="Yoshida Y."/>
            <person name="Kikawada T."/>
            <person name="Gusev O."/>
        </authorList>
    </citation>
    <scope>NUCLEOTIDE SEQUENCE</scope>
    <source>
        <strain evidence="6">NIAS01</strain>
        <tissue evidence="6">Whole body or cell culture</tissue>
    </source>
</reference>
<dbReference type="PANTHER" id="PTHR45632">
    <property type="entry name" value="LD33804P"/>
    <property type="match status" value="1"/>
</dbReference>
<dbReference type="Pfam" id="PF24681">
    <property type="entry name" value="Kelch_KLHDC2_KLHL20_DRC7"/>
    <property type="match status" value="1"/>
</dbReference>
<dbReference type="SMART" id="SM00612">
    <property type="entry name" value="Kelch"/>
    <property type="match status" value="6"/>
</dbReference>
<dbReference type="OrthoDB" id="191037at2759"/>
<name>A0A9J6BS57_POLVA</name>
<dbReference type="Pfam" id="PF07707">
    <property type="entry name" value="BACK"/>
    <property type="match status" value="1"/>
</dbReference>
<dbReference type="Gene3D" id="2.120.10.80">
    <property type="entry name" value="Kelch-type beta propeller"/>
    <property type="match status" value="1"/>
</dbReference>
<dbReference type="InterPro" id="IPR000210">
    <property type="entry name" value="BTB/POZ_dom"/>
</dbReference>
<dbReference type="PROSITE" id="PS50097">
    <property type="entry name" value="BTB"/>
    <property type="match status" value="1"/>
</dbReference>
<evidence type="ECO:0000313" key="7">
    <source>
        <dbReference type="Proteomes" id="UP001107558"/>
    </source>
</evidence>
<dbReference type="InterPro" id="IPR015915">
    <property type="entry name" value="Kelch-typ_b-propeller"/>
</dbReference>
<dbReference type="GO" id="GO:0003779">
    <property type="term" value="F:actin binding"/>
    <property type="evidence" value="ECO:0007669"/>
    <property type="project" value="UniProtKB-KW"/>
</dbReference>
<dbReference type="Proteomes" id="UP001107558">
    <property type="component" value="Chromosome 3"/>
</dbReference>
<dbReference type="PANTHER" id="PTHR45632:SF3">
    <property type="entry name" value="KELCH-LIKE PROTEIN 32"/>
    <property type="match status" value="1"/>
</dbReference>
<dbReference type="Gene3D" id="1.25.40.420">
    <property type="match status" value="1"/>
</dbReference>
<dbReference type="InterPro" id="IPR006652">
    <property type="entry name" value="Kelch_1"/>
</dbReference>
<dbReference type="PRINTS" id="PR00501">
    <property type="entry name" value="KELCHREPEAT"/>
</dbReference>
<evidence type="ECO:0000256" key="1">
    <source>
        <dbReference type="ARBA" id="ARBA00013699"/>
    </source>
</evidence>
<dbReference type="Gene3D" id="3.30.710.10">
    <property type="entry name" value="Potassium Channel Kv1.1, Chain A"/>
    <property type="match status" value="1"/>
</dbReference>